<feature type="transmembrane region" description="Helical" evidence="1">
    <location>
        <begin position="20"/>
        <end position="41"/>
    </location>
</feature>
<evidence type="ECO:0000259" key="2">
    <source>
        <dbReference type="Pfam" id="PF07811"/>
    </source>
</evidence>
<evidence type="ECO:0000313" key="3">
    <source>
        <dbReference type="EMBL" id="HEN15545.1"/>
    </source>
</evidence>
<sequence length="160" mass="17070">MNARTHRGPQTDRRRGAAAVECAIVMPVMVALVLGLIQGGYSVDTTHKLYAAVRQAGRLAGMNYRPLLKSGQTGNDKVIQDIRNTLAAEGLPADQLTITITEAEGGGTFNLDDPANDLKLFRISASVPYSALSTASLLPAPVETLSASIVFRKGRSQVYE</sequence>
<proteinExistence type="predicted"/>
<dbReference type="Pfam" id="PF07811">
    <property type="entry name" value="TadE"/>
    <property type="match status" value="1"/>
</dbReference>
<dbReference type="EMBL" id="DSOK01000250">
    <property type="protein sequence ID" value="HEN15545.1"/>
    <property type="molecule type" value="Genomic_DNA"/>
</dbReference>
<evidence type="ECO:0000256" key="1">
    <source>
        <dbReference type="SAM" id="Phobius"/>
    </source>
</evidence>
<reference evidence="3" key="1">
    <citation type="journal article" date="2020" name="mSystems">
        <title>Genome- and Community-Level Interaction Insights into Carbon Utilization and Element Cycling Functions of Hydrothermarchaeota in Hydrothermal Sediment.</title>
        <authorList>
            <person name="Zhou Z."/>
            <person name="Liu Y."/>
            <person name="Xu W."/>
            <person name="Pan J."/>
            <person name="Luo Z.H."/>
            <person name="Li M."/>
        </authorList>
    </citation>
    <scope>NUCLEOTIDE SEQUENCE [LARGE SCALE GENOMIC DNA]</scope>
    <source>
        <strain evidence="3">SpSt-339</strain>
    </source>
</reference>
<dbReference type="AlphaFoldDB" id="A0A7C2JZA9"/>
<keyword evidence="1" id="KW-0472">Membrane</keyword>
<comment type="caution">
    <text evidence="3">The sequence shown here is derived from an EMBL/GenBank/DDBJ whole genome shotgun (WGS) entry which is preliminary data.</text>
</comment>
<keyword evidence="1" id="KW-1133">Transmembrane helix</keyword>
<dbReference type="InterPro" id="IPR012495">
    <property type="entry name" value="TadE-like_dom"/>
</dbReference>
<organism evidence="3">
    <name type="scientific">Schlesneria paludicola</name>
    <dbReference type="NCBI Taxonomy" id="360056"/>
    <lineage>
        <taxon>Bacteria</taxon>
        <taxon>Pseudomonadati</taxon>
        <taxon>Planctomycetota</taxon>
        <taxon>Planctomycetia</taxon>
        <taxon>Planctomycetales</taxon>
        <taxon>Planctomycetaceae</taxon>
        <taxon>Schlesneria</taxon>
    </lineage>
</organism>
<name>A0A7C2JZA9_9PLAN</name>
<feature type="domain" description="TadE-like" evidence="2">
    <location>
        <begin position="16"/>
        <end position="58"/>
    </location>
</feature>
<protein>
    <submittedName>
        <fullName evidence="3">Pilus assembly protein</fullName>
    </submittedName>
</protein>
<keyword evidence="1" id="KW-0812">Transmembrane</keyword>
<accession>A0A7C2JZA9</accession>
<gene>
    <name evidence="3" type="ORF">ENQ76_08770</name>
</gene>